<evidence type="ECO:0000313" key="3">
    <source>
        <dbReference type="Proteomes" id="UP000699042"/>
    </source>
</evidence>
<organism evidence="2 3">
    <name type="scientific">Colletotrichum scovillei</name>
    <dbReference type="NCBI Taxonomy" id="1209932"/>
    <lineage>
        <taxon>Eukaryota</taxon>
        <taxon>Fungi</taxon>
        <taxon>Dikarya</taxon>
        <taxon>Ascomycota</taxon>
        <taxon>Pezizomycotina</taxon>
        <taxon>Sordariomycetes</taxon>
        <taxon>Hypocreomycetidae</taxon>
        <taxon>Glomerellales</taxon>
        <taxon>Glomerellaceae</taxon>
        <taxon>Colletotrichum</taxon>
        <taxon>Colletotrichum acutatum species complex</taxon>
    </lineage>
</organism>
<accession>A0A9P7R674</accession>
<reference evidence="2" key="1">
    <citation type="submission" date="2021-05" db="EMBL/GenBank/DDBJ databases">
        <title>Comparative genomics of three Colletotrichum scovillei strains and genetic complementation revealed genes involved fungal growth and virulence on chili pepper.</title>
        <authorList>
            <person name="Hsieh D.-K."/>
            <person name="Chuang S.-C."/>
            <person name="Chen C.-Y."/>
            <person name="Chao Y.-T."/>
            <person name="Lu M.-Y.J."/>
            <person name="Lee M.-H."/>
            <person name="Shih M.-C."/>
        </authorList>
    </citation>
    <scope>NUCLEOTIDE SEQUENCE</scope>
    <source>
        <strain evidence="2">Coll-153</strain>
    </source>
</reference>
<evidence type="ECO:0000259" key="1">
    <source>
        <dbReference type="Pfam" id="PF20150"/>
    </source>
</evidence>
<sequence>MASNLQPEPDEQIELLRHDDDPISSIMSSTSLIISPFQQLDKQQTAIASLLNTVGKVYSKLDEAEKLSIENTRSSLLLALSGITQADGQQDQALRQNAITLLLQAVSKVVASAQNIKKASQARSQDRECYFNRLPNELKDKIWKLCLPPGRVYEPITYNNHRRYDPRNILFYQHWAPPKFREINREAREYCMKAGQFRFGHFEDYLGHGSMRSIWYNNELDAIYLSGPQQYWFVNRLQVKNLIIGDALVLDSDDLRAVLTGDCHGCDNLTIAYQPRGAPINENRGPDREELYATEPVFYAVKDNERVCTEIVDAENWDEGLLKTWAEHRDELKEIFYENGPKTRDVTFRAVEVFRKPRIEKEENNISISEYQAVTVSQARLLVKAHEMAPQHSGMAFPQFKKLPAEIQRKIWLEALPAPRIYEPNDNAIWISSDHPTRFYREFLPPRVREACKDAYDACMSVGRFTFGYFDNSNIRGLWYNEMQDAVYYFAYDQWYDNPLMGLRKIYISIEVALSIFLEEGFTAKAFGACRHLVVALYLDKRHEIGENKTGNFATTVPVFRAMRDDDIMVKVSEVAHLLAEPFPELLKKKFLTWADVKGMLSERRKEILENSTKPWNAWMNKGPLLLEAVEVFRKPDVGMDPERLV</sequence>
<dbReference type="Pfam" id="PF20150">
    <property type="entry name" value="2EXR"/>
    <property type="match status" value="2"/>
</dbReference>
<dbReference type="InterPro" id="IPR045518">
    <property type="entry name" value="2EXR"/>
</dbReference>
<protein>
    <recommendedName>
        <fullName evidence="1">2EXR domain-containing protein</fullName>
    </recommendedName>
</protein>
<comment type="caution">
    <text evidence="2">The sequence shown here is derived from an EMBL/GenBank/DDBJ whole genome shotgun (WGS) entry which is preliminary data.</text>
</comment>
<feature type="domain" description="2EXR" evidence="1">
    <location>
        <begin position="130"/>
        <end position="223"/>
    </location>
</feature>
<dbReference type="AlphaFoldDB" id="A0A9P7R674"/>
<dbReference type="EMBL" id="JAESDN010000005">
    <property type="protein sequence ID" value="KAG7050137.1"/>
    <property type="molecule type" value="Genomic_DNA"/>
</dbReference>
<dbReference type="PANTHER" id="PTHR35910">
    <property type="entry name" value="2EXR DOMAIN-CONTAINING PROTEIN"/>
    <property type="match status" value="1"/>
</dbReference>
<feature type="domain" description="2EXR" evidence="1">
    <location>
        <begin position="397"/>
        <end position="486"/>
    </location>
</feature>
<proteinExistence type="predicted"/>
<dbReference type="Proteomes" id="UP000699042">
    <property type="component" value="Unassembled WGS sequence"/>
</dbReference>
<dbReference type="PANTHER" id="PTHR35910:SF1">
    <property type="entry name" value="2EXR DOMAIN-CONTAINING PROTEIN"/>
    <property type="match status" value="1"/>
</dbReference>
<evidence type="ECO:0000313" key="2">
    <source>
        <dbReference type="EMBL" id="KAG7050137.1"/>
    </source>
</evidence>
<keyword evidence="3" id="KW-1185">Reference proteome</keyword>
<gene>
    <name evidence="2" type="ORF">JMJ77_012890</name>
</gene>
<name>A0A9P7R674_9PEZI</name>